<sequence length="462" mass="45053">MPTSPYIPPSPPPSPPPHGAGPGGRWALASVALGAFCVQLDSFALHLALPVIRGELPGPAALGRAVSGGYLLAAGALMPLAGRLGDAYGRRRMLRTGLLLFAAAAAACALAPSLPLLVAARVLQGAGAALIMPNGLALLTRVFPGARGRRMTGRALGLAGLATACGPFVGGAVTQYGSWRAVFWLTALPALAAAAVARRPAVRRAPGTSRTASHPDAAGAVAATGACACLALGLGGGPWWWAWLTAAAALGTGCVRRSRRTVPLLDPALLRDGRYLRLTASGAVANAATVALLFTVPQLLERAAGLAPAAAGLAFLVPAAALAAGGPAAGRVRPAAGTAVMTGCLTVAAVALGALPLGGADPLPLLVAATVAAAALGTAGALALTGTQALAAADGAGAAAGVTKAALTVTAGLGLALPLPDEGPRPALLGAACLATALGLTAPAALRTLRRLLRRGGQGTPE</sequence>
<feature type="domain" description="Major facilitator superfamily (MFS) profile" evidence="8">
    <location>
        <begin position="27"/>
        <end position="450"/>
    </location>
</feature>
<gene>
    <name evidence="9" type="ORF">ACFP3M_21775</name>
</gene>
<evidence type="ECO:0000256" key="3">
    <source>
        <dbReference type="ARBA" id="ARBA00022989"/>
    </source>
</evidence>
<dbReference type="InterPro" id="IPR020846">
    <property type="entry name" value="MFS_dom"/>
</dbReference>
<proteinExistence type="predicted"/>
<dbReference type="Pfam" id="PF07690">
    <property type="entry name" value="MFS_1"/>
    <property type="match status" value="1"/>
</dbReference>
<feature type="transmembrane region" description="Helical" evidence="7">
    <location>
        <begin position="275"/>
        <end position="297"/>
    </location>
</feature>
<keyword evidence="10" id="KW-1185">Reference proteome</keyword>
<feature type="region of interest" description="Disordered" evidence="6">
    <location>
        <begin position="1"/>
        <end position="21"/>
    </location>
</feature>
<keyword evidence="3 7" id="KW-1133">Transmembrane helix</keyword>
<dbReference type="SUPFAM" id="SSF103473">
    <property type="entry name" value="MFS general substrate transporter"/>
    <property type="match status" value="1"/>
</dbReference>
<feature type="transmembrane region" description="Helical" evidence="7">
    <location>
        <begin position="336"/>
        <end position="357"/>
    </location>
</feature>
<dbReference type="PROSITE" id="PS50850">
    <property type="entry name" value="MFS"/>
    <property type="match status" value="1"/>
</dbReference>
<feature type="transmembrane region" description="Helical" evidence="7">
    <location>
        <begin position="303"/>
        <end position="324"/>
    </location>
</feature>
<dbReference type="PANTHER" id="PTHR42718:SF49">
    <property type="entry name" value="EXPORT PROTEIN"/>
    <property type="match status" value="1"/>
</dbReference>
<evidence type="ECO:0000256" key="7">
    <source>
        <dbReference type="SAM" id="Phobius"/>
    </source>
</evidence>
<dbReference type="Proteomes" id="UP001596241">
    <property type="component" value="Unassembled WGS sequence"/>
</dbReference>
<dbReference type="Gene3D" id="1.20.1250.20">
    <property type="entry name" value="MFS general substrate transporter like domains"/>
    <property type="match status" value="1"/>
</dbReference>
<feature type="transmembrane region" description="Helical" evidence="7">
    <location>
        <begin position="363"/>
        <end position="384"/>
    </location>
</feature>
<feature type="compositionally biased region" description="Pro residues" evidence="6">
    <location>
        <begin position="1"/>
        <end position="19"/>
    </location>
</feature>
<evidence type="ECO:0000313" key="10">
    <source>
        <dbReference type="Proteomes" id="UP001596241"/>
    </source>
</evidence>
<organism evidence="9 10">
    <name type="scientific">Streptomyces ramulosus</name>
    <dbReference type="NCBI Taxonomy" id="47762"/>
    <lineage>
        <taxon>Bacteria</taxon>
        <taxon>Bacillati</taxon>
        <taxon>Actinomycetota</taxon>
        <taxon>Actinomycetes</taxon>
        <taxon>Kitasatosporales</taxon>
        <taxon>Streptomycetaceae</taxon>
        <taxon>Streptomyces</taxon>
    </lineage>
</organism>
<dbReference type="RefSeq" id="WP_386460727.1">
    <property type="nucleotide sequence ID" value="NZ_JBHSPW010000010.1"/>
</dbReference>
<comment type="subcellular location">
    <subcellularLocation>
        <location evidence="1">Cell membrane</location>
        <topology evidence="1">Multi-pass membrane protein</topology>
    </subcellularLocation>
</comment>
<protein>
    <submittedName>
        <fullName evidence="9">MFS transporter</fullName>
    </submittedName>
</protein>
<evidence type="ECO:0000313" key="9">
    <source>
        <dbReference type="EMBL" id="MFC5895429.1"/>
    </source>
</evidence>
<accession>A0ABW1FQA3</accession>
<reference evidence="10" key="1">
    <citation type="journal article" date="2019" name="Int. J. Syst. Evol. Microbiol.">
        <title>The Global Catalogue of Microorganisms (GCM) 10K type strain sequencing project: providing services to taxonomists for standard genome sequencing and annotation.</title>
        <authorList>
            <consortium name="The Broad Institute Genomics Platform"/>
            <consortium name="The Broad Institute Genome Sequencing Center for Infectious Disease"/>
            <person name="Wu L."/>
            <person name="Ma J."/>
        </authorList>
    </citation>
    <scope>NUCLEOTIDE SEQUENCE [LARGE SCALE GENOMIC DNA]</scope>
    <source>
        <strain evidence="10">CGMCC 1.15809</strain>
    </source>
</reference>
<keyword evidence="2 7" id="KW-0812">Transmembrane</keyword>
<feature type="transmembrane region" description="Helical" evidence="7">
    <location>
        <begin position="122"/>
        <end position="143"/>
    </location>
</feature>
<dbReference type="InterPro" id="IPR011701">
    <property type="entry name" value="MFS"/>
</dbReference>
<dbReference type="InterPro" id="IPR036259">
    <property type="entry name" value="MFS_trans_sf"/>
</dbReference>
<feature type="transmembrane region" description="Helical" evidence="7">
    <location>
        <begin position="155"/>
        <end position="173"/>
    </location>
</feature>
<name>A0ABW1FQA3_9ACTN</name>
<feature type="transmembrane region" description="Helical" evidence="7">
    <location>
        <begin position="61"/>
        <end position="81"/>
    </location>
</feature>
<feature type="transmembrane region" description="Helical" evidence="7">
    <location>
        <begin position="93"/>
        <end position="116"/>
    </location>
</feature>
<evidence type="ECO:0000259" key="8">
    <source>
        <dbReference type="PROSITE" id="PS50850"/>
    </source>
</evidence>
<dbReference type="EMBL" id="JBHSPW010000010">
    <property type="protein sequence ID" value="MFC5895429.1"/>
    <property type="molecule type" value="Genomic_DNA"/>
</dbReference>
<evidence type="ECO:0000256" key="6">
    <source>
        <dbReference type="SAM" id="MobiDB-lite"/>
    </source>
</evidence>
<dbReference type="PANTHER" id="PTHR42718">
    <property type="entry name" value="MAJOR FACILITATOR SUPERFAMILY MULTIDRUG TRANSPORTER MFSC"/>
    <property type="match status" value="1"/>
</dbReference>
<evidence type="ECO:0000256" key="2">
    <source>
        <dbReference type="ARBA" id="ARBA00022692"/>
    </source>
</evidence>
<comment type="caution">
    <text evidence="9">The sequence shown here is derived from an EMBL/GenBank/DDBJ whole genome shotgun (WGS) entry which is preliminary data.</text>
</comment>
<feature type="transmembrane region" description="Helical" evidence="7">
    <location>
        <begin position="427"/>
        <end position="446"/>
    </location>
</feature>
<keyword evidence="5" id="KW-0046">Antibiotic resistance</keyword>
<feature type="transmembrane region" description="Helical" evidence="7">
    <location>
        <begin position="179"/>
        <end position="197"/>
    </location>
</feature>
<evidence type="ECO:0000256" key="5">
    <source>
        <dbReference type="ARBA" id="ARBA00023251"/>
    </source>
</evidence>
<keyword evidence="4 7" id="KW-0472">Membrane</keyword>
<evidence type="ECO:0000256" key="4">
    <source>
        <dbReference type="ARBA" id="ARBA00023136"/>
    </source>
</evidence>
<evidence type="ECO:0000256" key="1">
    <source>
        <dbReference type="ARBA" id="ARBA00004651"/>
    </source>
</evidence>
<feature type="transmembrane region" description="Helical" evidence="7">
    <location>
        <begin position="217"/>
        <end position="234"/>
    </location>
</feature>